<dbReference type="GO" id="GO:0032454">
    <property type="term" value="F:histone H3K9 demethylase activity"/>
    <property type="evidence" value="ECO:0007669"/>
    <property type="project" value="InterPro"/>
</dbReference>
<feature type="domain" description="JmjC" evidence="4">
    <location>
        <begin position="394"/>
        <end position="582"/>
    </location>
</feature>
<evidence type="ECO:0000259" key="4">
    <source>
        <dbReference type="PROSITE" id="PS51184"/>
    </source>
</evidence>
<keyword evidence="6" id="KW-1185">Reference proteome</keyword>
<dbReference type="Proteomes" id="UP000886523">
    <property type="component" value="Unassembled WGS sequence"/>
</dbReference>
<reference evidence="5" key="1">
    <citation type="journal article" date="2020" name="Nat. Commun.">
        <title>Large-scale genome sequencing of mycorrhizal fungi provides insights into the early evolution of symbiotic traits.</title>
        <authorList>
            <person name="Miyauchi S."/>
            <person name="Kiss E."/>
            <person name="Kuo A."/>
            <person name="Drula E."/>
            <person name="Kohler A."/>
            <person name="Sanchez-Garcia M."/>
            <person name="Morin E."/>
            <person name="Andreopoulos B."/>
            <person name="Barry K.W."/>
            <person name="Bonito G."/>
            <person name="Buee M."/>
            <person name="Carver A."/>
            <person name="Chen C."/>
            <person name="Cichocki N."/>
            <person name="Clum A."/>
            <person name="Culley D."/>
            <person name="Crous P.W."/>
            <person name="Fauchery L."/>
            <person name="Girlanda M."/>
            <person name="Hayes R.D."/>
            <person name="Keri Z."/>
            <person name="LaButti K."/>
            <person name="Lipzen A."/>
            <person name="Lombard V."/>
            <person name="Magnuson J."/>
            <person name="Maillard F."/>
            <person name="Murat C."/>
            <person name="Nolan M."/>
            <person name="Ohm R.A."/>
            <person name="Pangilinan J."/>
            <person name="Pereira M.F."/>
            <person name="Perotto S."/>
            <person name="Peter M."/>
            <person name="Pfister S."/>
            <person name="Riley R."/>
            <person name="Sitrit Y."/>
            <person name="Stielow J.B."/>
            <person name="Szollosi G."/>
            <person name="Zifcakova L."/>
            <person name="Stursova M."/>
            <person name="Spatafora J.W."/>
            <person name="Tedersoo L."/>
            <person name="Vaario L.M."/>
            <person name="Yamada A."/>
            <person name="Yan M."/>
            <person name="Wang P."/>
            <person name="Xu J."/>
            <person name="Bruns T."/>
            <person name="Baldrian P."/>
            <person name="Vilgalys R."/>
            <person name="Dunand C."/>
            <person name="Henrissat B."/>
            <person name="Grigoriev I.V."/>
            <person name="Hibbett D."/>
            <person name="Nagy L.G."/>
            <person name="Martin F.M."/>
        </authorList>
    </citation>
    <scope>NUCLEOTIDE SEQUENCE</scope>
    <source>
        <strain evidence="5">UP504</strain>
    </source>
</reference>
<evidence type="ECO:0000256" key="3">
    <source>
        <dbReference type="ARBA" id="ARBA00023242"/>
    </source>
</evidence>
<dbReference type="PANTHER" id="PTHR12549:SF38">
    <property type="entry name" value="JMJC DOMAIN-CONTAINING HISTONE DEMETHYLASE 2, ISOFORM A"/>
    <property type="match status" value="1"/>
</dbReference>
<comment type="caution">
    <text evidence="5">The sequence shown here is derived from an EMBL/GenBank/DDBJ whole genome shotgun (WGS) entry which is preliminary data.</text>
</comment>
<dbReference type="OrthoDB" id="1667110at2759"/>
<evidence type="ECO:0000256" key="1">
    <source>
        <dbReference type="ARBA" id="ARBA00004123"/>
    </source>
</evidence>
<dbReference type="EMBL" id="MU128925">
    <property type="protein sequence ID" value="KAF9518355.1"/>
    <property type="molecule type" value="Genomic_DNA"/>
</dbReference>
<protein>
    <recommendedName>
        <fullName evidence="4">JmjC domain-containing protein</fullName>
    </recommendedName>
</protein>
<proteinExistence type="predicted"/>
<dbReference type="GO" id="GO:0000785">
    <property type="term" value="C:chromatin"/>
    <property type="evidence" value="ECO:0007669"/>
    <property type="project" value="TreeGrafter"/>
</dbReference>
<evidence type="ECO:0000313" key="5">
    <source>
        <dbReference type="EMBL" id="KAF9518355.1"/>
    </source>
</evidence>
<dbReference type="GO" id="GO:0000118">
    <property type="term" value="C:histone deacetylase complex"/>
    <property type="evidence" value="ECO:0007669"/>
    <property type="project" value="TreeGrafter"/>
</dbReference>
<accession>A0A9P6B7G9</accession>
<dbReference type="GO" id="GO:0003712">
    <property type="term" value="F:transcription coregulator activity"/>
    <property type="evidence" value="ECO:0007669"/>
    <property type="project" value="TreeGrafter"/>
</dbReference>
<keyword evidence="3" id="KW-0539">Nucleus</keyword>
<comment type="subcellular location">
    <subcellularLocation>
        <location evidence="1">Nucleus</location>
    </subcellularLocation>
</comment>
<evidence type="ECO:0000256" key="2">
    <source>
        <dbReference type="ARBA" id="ARBA00022723"/>
    </source>
</evidence>
<keyword evidence="2" id="KW-0479">Metal-binding</keyword>
<dbReference type="InterPro" id="IPR045109">
    <property type="entry name" value="LSDs-like"/>
</dbReference>
<dbReference type="AlphaFoldDB" id="A0A9P6B7G9"/>
<dbReference type="PANTHER" id="PTHR12549">
    <property type="entry name" value="JMJC DOMAIN-CONTAINING HISTONE DEMETHYLATION PROTEIN"/>
    <property type="match status" value="1"/>
</dbReference>
<dbReference type="Gene3D" id="2.60.120.650">
    <property type="entry name" value="Cupin"/>
    <property type="match status" value="1"/>
</dbReference>
<sequence>MMMRIWSPRFKRRAAKDTPLLYLGNVLLADEGNMETLADLLEFASSPSEAIFAKGMEYHPQFRPDYCHQVANTLRDPLRHELAHLEQSGMIRRPLEVEVRATCDTCMTSIFSGSWMCSCCGREICGDCYASLAAYDYLEPKVGRVVLKRFGSKSLASKEEITRNRHLYCEFNYAHFRSGFIPVSRFDPPLLKNIIAAMDVLLETGSGSQDHEAPRADVASNHSFATLDYLPTSPTHSESRTPAFVPVFNNFIKAKNLPSSGSTGPPEGFDPHISLYPGGSTIVTDDPSGILSLPLLVFPHEALTEDMFRTVWASGEPLVVTGLLPRFTITWNPDYFIKTYGNQDCSIVECQSEVETESTVKTFFEQFGKYDARDGRLKLKDWPPTEDFKASFPELFADFSQAVPIPNYTRRDGALNIASHFPGNAVAPDLGPKMYNAFESYEGAGGKGSTRLHMDMADAVNVMNYAAPRKDGSPGYAAWNIFRASDARLVRDFLKEHFPDASEGLDPIHSQVHFLDTALRARLYAEKGVRSWRIEQKPGEAVFIPAGCAHQVCNMADCIKVAVDFVSPENVRRCEILTREFREQNQTQAWKEDVLQLRTMMWYAWLSCERLEQLRAGKAKEPSTCSNPLEQRV</sequence>
<gene>
    <name evidence="5" type="ORF">BS47DRAFT_292672</name>
</gene>
<dbReference type="Pfam" id="PF02373">
    <property type="entry name" value="JmjC"/>
    <property type="match status" value="1"/>
</dbReference>
<name>A0A9P6B7G9_9AGAM</name>
<dbReference type="InterPro" id="IPR003347">
    <property type="entry name" value="JmjC_dom"/>
</dbReference>
<organism evidence="5 6">
    <name type="scientific">Hydnum rufescens UP504</name>
    <dbReference type="NCBI Taxonomy" id="1448309"/>
    <lineage>
        <taxon>Eukaryota</taxon>
        <taxon>Fungi</taxon>
        <taxon>Dikarya</taxon>
        <taxon>Basidiomycota</taxon>
        <taxon>Agaricomycotina</taxon>
        <taxon>Agaricomycetes</taxon>
        <taxon>Cantharellales</taxon>
        <taxon>Hydnaceae</taxon>
        <taxon>Hydnum</taxon>
    </lineage>
</organism>
<dbReference type="PROSITE" id="PS51184">
    <property type="entry name" value="JMJC"/>
    <property type="match status" value="1"/>
</dbReference>
<dbReference type="GO" id="GO:0006357">
    <property type="term" value="P:regulation of transcription by RNA polymerase II"/>
    <property type="evidence" value="ECO:0007669"/>
    <property type="project" value="TreeGrafter"/>
</dbReference>
<dbReference type="SUPFAM" id="SSF51197">
    <property type="entry name" value="Clavaminate synthase-like"/>
    <property type="match status" value="1"/>
</dbReference>
<dbReference type="SMART" id="SM00558">
    <property type="entry name" value="JmjC"/>
    <property type="match status" value="1"/>
</dbReference>
<dbReference type="GO" id="GO:0031490">
    <property type="term" value="F:chromatin DNA binding"/>
    <property type="evidence" value="ECO:0007669"/>
    <property type="project" value="TreeGrafter"/>
</dbReference>
<dbReference type="GO" id="GO:0046872">
    <property type="term" value="F:metal ion binding"/>
    <property type="evidence" value="ECO:0007669"/>
    <property type="project" value="UniProtKB-KW"/>
</dbReference>
<evidence type="ECO:0000313" key="6">
    <source>
        <dbReference type="Proteomes" id="UP000886523"/>
    </source>
</evidence>